<dbReference type="PANTHER" id="PTHR38827">
    <property type="entry name" value="T. BRUCEI SPP.-SPECIFIC PROTEIN-RELATED"/>
    <property type="match status" value="1"/>
</dbReference>
<dbReference type="OMA" id="SCCPIPT"/>
<comment type="caution">
    <text evidence="1">The sequence shown here is derived from an EMBL/GenBank/DDBJ whole genome shotgun (WGS) entry which is preliminary data.</text>
</comment>
<dbReference type="PANTHER" id="PTHR38827:SF3">
    <property type="match status" value="1"/>
</dbReference>
<accession>F9W6W4</accession>
<reference evidence="1 2" key="2">
    <citation type="journal article" date="2012" name="Proc. Natl. Acad. Sci. U.S.A.">
        <title>Antigenic diversity is generated by distinct evolutionary mechanisms in African trypanosome species.</title>
        <authorList>
            <person name="Jackson A.P."/>
            <person name="Berry A."/>
            <person name="Aslett M."/>
            <person name="Allison H.C."/>
            <person name="Burton P."/>
            <person name="Vavrova-Anderson J."/>
            <person name="Brown R."/>
            <person name="Browne H."/>
            <person name="Corton N."/>
            <person name="Hauser H."/>
            <person name="Gamble J."/>
            <person name="Gilderthorp R."/>
            <person name="Marcello L."/>
            <person name="McQuillan J."/>
            <person name="Otto T.D."/>
            <person name="Quail M.A."/>
            <person name="Sanders M.J."/>
            <person name="van Tonder A."/>
            <person name="Ginger M.L."/>
            <person name="Field M.C."/>
            <person name="Barry J.D."/>
            <person name="Hertz-Fowler C."/>
            <person name="Berriman M."/>
        </authorList>
    </citation>
    <scope>NUCLEOTIDE SEQUENCE [LARGE SCALE GENOMIC DNA]</scope>
    <source>
        <strain evidence="1 2">IL3000</strain>
    </source>
</reference>
<keyword evidence="2" id="KW-1185">Reference proteome</keyword>
<gene>
    <name evidence="1" type="ORF">TCIL3000_0_03830</name>
</gene>
<reference evidence="2" key="1">
    <citation type="submission" date="2011-07" db="EMBL/GenBank/DDBJ databases">
        <title>Divergent evolution of antigenic variation in African trypanosomes.</title>
        <authorList>
            <person name="Jackson A.P."/>
            <person name="Berry A."/>
            <person name="Allison H.C."/>
            <person name="Burton P."/>
            <person name="Anderson J."/>
            <person name="Aslett M."/>
            <person name="Brown R."/>
            <person name="Corton N."/>
            <person name="Harris D."/>
            <person name="Hauser H."/>
            <person name="Gamble J."/>
            <person name="Gilderthorp R."/>
            <person name="McQuillan J."/>
            <person name="Quail M.A."/>
            <person name="Sanders M."/>
            <person name="Van Tonder A."/>
            <person name="Ginger M.L."/>
            <person name="Donelson J.E."/>
            <person name="Field M.C."/>
            <person name="Barry J.D."/>
            <person name="Berriman M."/>
            <person name="Hertz-Fowler C."/>
        </authorList>
    </citation>
    <scope>NUCLEOTIDE SEQUENCE [LARGE SCALE GENOMIC DNA]</scope>
    <source>
        <strain evidence="2">IL3000</strain>
    </source>
</reference>
<evidence type="ECO:0000313" key="2">
    <source>
        <dbReference type="Proteomes" id="UP000000702"/>
    </source>
</evidence>
<dbReference type="Proteomes" id="UP000000702">
    <property type="component" value="Unassembled WGS sequence"/>
</dbReference>
<sequence length="121" mass="13128">MFGRRVVSCCPIPKSMYSVLHINTKRQASRLVPPLVPLTPSIKCVAGTCMTTMGLTVGESSLMDLTSNSLCLSVAGPTSQFFMSGFSSNPILMRVISDTMCTYSVLLHLFGKLDVWLPSYG</sequence>
<dbReference type="EMBL" id="CAEQ01000942">
    <property type="protein sequence ID" value="CCD12921.1"/>
    <property type="molecule type" value="Genomic_DNA"/>
</dbReference>
<protein>
    <submittedName>
        <fullName evidence="1">Uncharacterized protein</fullName>
    </submittedName>
</protein>
<dbReference type="AlphaFoldDB" id="F9W6W4"/>
<evidence type="ECO:0000313" key="1">
    <source>
        <dbReference type="EMBL" id="CCD12921.1"/>
    </source>
</evidence>
<name>F9W6W4_TRYCI</name>
<proteinExistence type="predicted"/>
<organism evidence="1 2">
    <name type="scientific">Trypanosoma congolense (strain IL3000)</name>
    <dbReference type="NCBI Taxonomy" id="1068625"/>
    <lineage>
        <taxon>Eukaryota</taxon>
        <taxon>Discoba</taxon>
        <taxon>Euglenozoa</taxon>
        <taxon>Kinetoplastea</taxon>
        <taxon>Metakinetoplastina</taxon>
        <taxon>Trypanosomatida</taxon>
        <taxon>Trypanosomatidae</taxon>
        <taxon>Trypanosoma</taxon>
        <taxon>Nannomonas</taxon>
    </lineage>
</organism>